<dbReference type="Proteomes" id="UP001431784">
    <property type="component" value="Unassembled WGS sequence"/>
</dbReference>
<dbReference type="EMBL" id="JAQZSM010000012">
    <property type="protein sequence ID" value="MDD7972109.1"/>
    <property type="molecule type" value="Genomic_DNA"/>
</dbReference>
<sequence length="162" mass="17214">MSLYKRRQVLGAGAMLPLLAACGFTPAYAPGGAGTALRGQVRAADPTDSLGFDFVAALEDRLGRPASPRFDLAYSVVTSERGSARVAGVGETRISVIGTVRYELTERATGDTVTSGSVRNFTNYSTTSTQLASLRAREDAERRLMRILADQVATRLIAAQAE</sequence>
<dbReference type="Gene3D" id="3.30.160.150">
    <property type="entry name" value="Lipoprotein like domain"/>
    <property type="match status" value="1"/>
</dbReference>
<evidence type="ECO:0000313" key="2">
    <source>
        <dbReference type="EMBL" id="MDD7972109.1"/>
    </source>
</evidence>
<dbReference type="Pfam" id="PF04390">
    <property type="entry name" value="LptE"/>
    <property type="match status" value="1"/>
</dbReference>
<proteinExistence type="predicted"/>
<evidence type="ECO:0000256" key="1">
    <source>
        <dbReference type="SAM" id="SignalP"/>
    </source>
</evidence>
<dbReference type="RefSeq" id="WP_274352782.1">
    <property type="nucleotide sequence ID" value="NZ_JAQZSM010000012.1"/>
</dbReference>
<dbReference type="InterPro" id="IPR006311">
    <property type="entry name" value="TAT_signal"/>
</dbReference>
<gene>
    <name evidence="2" type="primary">lptE</name>
    <name evidence="2" type="ORF">PUT78_13465</name>
</gene>
<organism evidence="2 3">
    <name type="scientific">Roseinatronobacter alkalisoli</name>
    <dbReference type="NCBI Taxonomy" id="3028235"/>
    <lineage>
        <taxon>Bacteria</taxon>
        <taxon>Pseudomonadati</taxon>
        <taxon>Pseudomonadota</taxon>
        <taxon>Alphaproteobacteria</taxon>
        <taxon>Rhodobacterales</taxon>
        <taxon>Paracoccaceae</taxon>
        <taxon>Roseinatronobacter</taxon>
    </lineage>
</organism>
<comment type="caution">
    <text evidence="2">The sequence shown here is derived from an EMBL/GenBank/DDBJ whole genome shotgun (WGS) entry which is preliminary data.</text>
</comment>
<dbReference type="InterPro" id="IPR007485">
    <property type="entry name" value="LPS_assembly_LptE"/>
</dbReference>
<feature type="signal peptide" evidence="1">
    <location>
        <begin position="1"/>
        <end position="29"/>
    </location>
</feature>
<dbReference type="PROSITE" id="PS51257">
    <property type="entry name" value="PROKAR_LIPOPROTEIN"/>
    <property type="match status" value="1"/>
</dbReference>
<feature type="chain" id="PRO_5045801657" evidence="1">
    <location>
        <begin position="30"/>
        <end position="162"/>
    </location>
</feature>
<accession>A0ABT5TAY6</accession>
<keyword evidence="2" id="KW-0449">Lipoprotein</keyword>
<keyword evidence="1" id="KW-0732">Signal</keyword>
<dbReference type="PROSITE" id="PS51318">
    <property type="entry name" value="TAT"/>
    <property type="match status" value="1"/>
</dbReference>
<reference evidence="2" key="1">
    <citation type="submission" date="2023-02" db="EMBL/GenBank/DDBJ databases">
        <title>Description of Roseinatronobacter alkalisoli sp. nov., an alkaliphilic bacerium isolated from soda soil.</title>
        <authorList>
            <person name="Wei W."/>
        </authorList>
    </citation>
    <scope>NUCLEOTIDE SEQUENCE</scope>
    <source>
        <strain evidence="2">HJB301</strain>
    </source>
</reference>
<name>A0ABT5TAY6_9RHOB</name>
<protein>
    <submittedName>
        <fullName evidence="2">LPS assembly lipoprotein LptE</fullName>
    </submittedName>
</protein>
<evidence type="ECO:0000313" key="3">
    <source>
        <dbReference type="Proteomes" id="UP001431784"/>
    </source>
</evidence>
<keyword evidence="3" id="KW-1185">Reference proteome</keyword>